<sequence>MGTLVTDFRGVSEHTCQQLRESSNSPFIFFFLSSLAHGTHLTGERRHRRIENLPLLRQEQCLRRHRQINQTRIQFLGRSEARSAPLGDAVTAVILSEISQTRRAARRYPKPIAKSNLLVPYEDIKLRNASSQGSSSFVAESNLVNDDDEVDDTDSNLVDPQLCGAFACDIF</sequence>
<protein>
    <submittedName>
        <fullName evidence="1">Uncharacterized protein</fullName>
    </submittedName>
</protein>
<dbReference type="AlphaFoldDB" id="A0ABC8KLE5"/>
<proteinExistence type="predicted"/>
<gene>
    <name evidence="1" type="ORF">ERUC_LOCUS25789</name>
</gene>
<evidence type="ECO:0000313" key="1">
    <source>
        <dbReference type="EMBL" id="CAH8360033.1"/>
    </source>
</evidence>
<organism evidence="1 2">
    <name type="scientific">Eruca vesicaria subsp. sativa</name>
    <name type="common">Garden rocket</name>
    <name type="synonym">Eruca sativa</name>
    <dbReference type="NCBI Taxonomy" id="29727"/>
    <lineage>
        <taxon>Eukaryota</taxon>
        <taxon>Viridiplantae</taxon>
        <taxon>Streptophyta</taxon>
        <taxon>Embryophyta</taxon>
        <taxon>Tracheophyta</taxon>
        <taxon>Spermatophyta</taxon>
        <taxon>Magnoliopsida</taxon>
        <taxon>eudicotyledons</taxon>
        <taxon>Gunneridae</taxon>
        <taxon>Pentapetalae</taxon>
        <taxon>rosids</taxon>
        <taxon>malvids</taxon>
        <taxon>Brassicales</taxon>
        <taxon>Brassicaceae</taxon>
        <taxon>Brassiceae</taxon>
        <taxon>Eruca</taxon>
    </lineage>
</organism>
<accession>A0ABC8KLE5</accession>
<name>A0ABC8KLE5_ERUVS</name>
<keyword evidence="2" id="KW-1185">Reference proteome</keyword>
<reference evidence="1 2" key="1">
    <citation type="submission" date="2022-03" db="EMBL/GenBank/DDBJ databases">
        <authorList>
            <person name="Macdonald S."/>
            <person name="Ahmed S."/>
            <person name="Newling K."/>
        </authorList>
    </citation>
    <scope>NUCLEOTIDE SEQUENCE [LARGE SCALE GENOMIC DNA]</scope>
</reference>
<dbReference type="Proteomes" id="UP001642260">
    <property type="component" value="Unassembled WGS sequence"/>
</dbReference>
<evidence type="ECO:0000313" key="2">
    <source>
        <dbReference type="Proteomes" id="UP001642260"/>
    </source>
</evidence>
<comment type="caution">
    <text evidence="1">The sequence shown here is derived from an EMBL/GenBank/DDBJ whole genome shotgun (WGS) entry which is preliminary data.</text>
</comment>
<dbReference type="EMBL" id="CAKOAT010276266">
    <property type="protein sequence ID" value="CAH8360033.1"/>
    <property type="molecule type" value="Genomic_DNA"/>
</dbReference>